<sequence>MNANHFPLVLPAKILLLGSGELGKEMAISLQRLGCTVVAADSYPEAPAMQVAQQSHVLDMTDAAQLRDLLREVKPDLVVPEVEKLAAGVLEEWMEQNRGQDTLAPVRVVPNAPAVQATFDRRYIRTLAAETAGVATSRYGFANSASQLGELANKIGYPCFVKPTMSSSGHGQSLVTAPEQVEGAWKKAQSDARAQSDWVICESKVNFDYEITLLTVRHLDAHGQVQTSFCAPIGHTQSRGDYVESWQPHQMAPKVLAKAREVAKAVVDALAAEAPQWQGPTLGVFGVELFVAGDEVMFSELSPRPHDTGMVTMISQYHSEFDLQARAILGLPLDVSIRRPGASVPIKSQIRTDSPRYEGVEEALATTNGTNACVDVRIFGKPQAYNDRRMGVAMAVGTSTAEAREAAGVAAASVKVR</sequence>
<proteinExistence type="inferred from homology"/>
<keyword evidence="4 7" id="KW-0658">Purine biosynthesis</keyword>
<keyword evidence="1 7" id="KW-0436">Ligase</keyword>
<evidence type="ECO:0000256" key="2">
    <source>
        <dbReference type="ARBA" id="ARBA00022723"/>
    </source>
</evidence>
<keyword evidence="2 7" id="KW-0479">Metal-binding</keyword>
<dbReference type="NCBIfam" id="NF006766">
    <property type="entry name" value="PRK09288.1"/>
    <property type="match status" value="1"/>
</dbReference>
<feature type="binding site" evidence="7">
    <location>
        <position position="381"/>
    </location>
    <ligand>
        <name>N(1)-(5-phospho-beta-D-ribosyl)glycinamide</name>
        <dbReference type="ChEBI" id="CHEBI:143788"/>
    </ligand>
</feature>
<evidence type="ECO:0000259" key="8">
    <source>
        <dbReference type="PROSITE" id="PS50975"/>
    </source>
</evidence>
<dbReference type="HAMAP" id="MF_01643">
    <property type="entry name" value="PurT"/>
    <property type="match status" value="1"/>
</dbReference>
<dbReference type="GO" id="GO:0000287">
    <property type="term" value="F:magnesium ion binding"/>
    <property type="evidence" value="ECO:0007669"/>
    <property type="project" value="InterPro"/>
</dbReference>
<evidence type="ECO:0000256" key="1">
    <source>
        <dbReference type="ARBA" id="ARBA00022598"/>
    </source>
</evidence>
<organism evidence="9 10">
    <name type="scientific">Winkia neuii</name>
    <dbReference type="NCBI Taxonomy" id="33007"/>
    <lineage>
        <taxon>Bacteria</taxon>
        <taxon>Bacillati</taxon>
        <taxon>Actinomycetota</taxon>
        <taxon>Actinomycetes</taxon>
        <taxon>Actinomycetales</taxon>
        <taxon>Actinomycetaceae</taxon>
        <taxon>Winkia</taxon>
    </lineage>
</organism>
<dbReference type="InterPro" id="IPR048740">
    <property type="entry name" value="PurT_C"/>
</dbReference>
<feature type="binding site" evidence="7">
    <location>
        <position position="81"/>
    </location>
    <ligand>
        <name>N(1)-(5-phospho-beta-D-ribosyl)glycinamide</name>
        <dbReference type="ChEBI" id="CHEBI:143788"/>
    </ligand>
</feature>
<dbReference type="InterPro" id="IPR011054">
    <property type="entry name" value="Rudment_hybrid_motif"/>
</dbReference>
<dbReference type="STRING" id="33007.HMPREF3198_00146"/>
<comment type="subunit">
    <text evidence="7">Homodimer.</text>
</comment>
<feature type="binding site" evidence="7">
    <location>
        <position position="210"/>
    </location>
    <ligand>
        <name>ATP</name>
        <dbReference type="ChEBI" id="CHEBI:30616"/>
    </ligand>
</feature>
<feature type="binding site" evidence="7">
    <location>
        <position position="300"/>
    </location>
    <ligand>
        <name>Mg(2+)</name>
        <dbReference type="ChEBI" id="CHEBI:18420"/>
    </ligand>
</feature>
<keyword evidence="5 7" id="KW-0067">ATP-binding</keyword>
<dbReference type="InterPro" id="IPR003135">
    <property type="entry name" value="ATP-grasp_carboxylate-amine"/>
</dbReference>
<feature type="binding site" evidence="7">
    <location>
        <position position="121"/>
    </location>
    <ligand>
        <name>ATP</name>
        <dbReference type="ChEBI" id="CHEBI:30616"/>
    </ligand>
</feature>
<evidence type="ECO:0000256" key="7">
    <source>
        <dbReference type="HAMAP-Rule" id="MF_01643"/>
    </source>
</evidence>
<keyword evidence="3 7" id="KW-0547">Nucleotide-binding</keyword>
<evidence type="ECO:0000256" key="5">
    <source>
        <dbReference type="ARBA" id="ARBA00022840"/>
    </source>
</evidence>
<comment type="pathway">
    <text evidence="7">Purine metabolism; IMP biosynthesis via de novo pathway; N(2)-formyl-N(1)-(5-phospho-D-ribosyl)glycinamide from N(1)-(5-phospho-D-ribosyl)glycinamide (formate route): step 1/1.</text>
</comment>
<dbReference type="AlphaFoldDB" id="A0A2I1IM73"/>
<feature type="binding site" evidence="7">
    <location>
        <begin position="167"/>
        <end position="172"/>
    </location>
    <ligand>
        <name>ATP</name>
        <dbReference type="ChEBI" id="CHEBI:30616"/>
    </ligand>
</feature>
<dbReference type="InterPro" id="IPR013815">
    <property type="entry name" value="ATP_grasp_subdomain_1"/>
</dbReference>
<evidence type="ECO:0000313" key="9">
    <source>
        <dbReference type="EMBL" id="PKY72231.1"/>
    </source>
</evidence>
<comment type="similarity">
    <text evidence="7">Belongs to the PurK/PurT family.</text>
</comment>
<dbReference type="InterPro" id="IPR054350">
    <property type="entry name" value="PurT/PurK_preATP-grasp"/>
</dbReference>
<dbReference type="InterPro" id="IPR005862">
    <property type="entry name" value="PurT"/>
</dbReference>
<keyword evidence="10" id="KW-1185">Reference proteome</keyword>
<evidence type="ECO:0000313" key="10">
    <source>
        <dbReference type="Proteomes" id="UP000235122"/>
    </source>
</evidence>
<keyword evidence="9" id="KW-0808">Transferase</keyword>
<dbReference type="Proteomes" id="UP000235122">
    <property type="component" value="Unassembled WGS sequence"/>
</dbReference>
<dbReference type="GO" id="GO:0005524">
    <property type="term" value="F:ATP binding"/>
    <property type="evidence" value="ECO:0007669"/>
    <property type="project" value="UniProtKB-UniRule"/>
</dbReference>
<dbReference type="Gene3D" id="3.30.1490.20">
    <property type="entry name" value="ATP-grasp fold, A domain"/>
    <property type="match status" value="1"/>
</dbReference>
<dbReference type="Pfam" id="PF22660">
    <property type="entry name" value="RS_preATP-grasp-like"/>
    <property type="match status" value="1"/>
</dbReference>
<dbReference type="EC" id="6.3.1.21" evidence="7"/>
<feature type="binding site" evidence="7">
    <location>
        <position position="288"/>
    </location>
    <ligand>
        <name>Mg(2+)</name>
        <dbReference type="ChEBI" id="CHEBI:18420"/>
    </ligand>
</feature>
<feature type="binding site" evidence="7">
    <location>
        <begin position="202"/>
        <end position="205"/>
    </location>
    <ligand>
        <name>ATP</name>
        <dbReference type="ChEBI" id="CHEBI:30616"/>
    </ligand>
</feature>
<dbReference type="Pfam" id="PF02222">
    <property type="entry name" value="ATP-grasp"/>
    <property type="match status" value="1"/>
</dbReference>
<dbReference type="Gene3D" id="3.40.50.20">
    <property type="match status" value="1"/>
</dbReference>
<dbReference type="PANTHER" id="PTHR43055">
    <property type="entry name" value="FORMATE-DEPENDENT PHOSPHORIBOSYLGLYCINAMIDE FORMYLTRANSFERASE"/>
    <property type="match status" value="1"/>
</dbReference>
<evidence type="ECO:0000256" key="3">
    <source>
        <dbReference type="ARBA" id="ARBA00022741"/>
    </source>
</evidence>
<dbReference type="InterPro" id="IPR011761">
    <property type="entry name" value="ATP-grasp"/>
</dbReference>
<dbReference type="PANTHER" id="PTHR43055:SF1">
    <property type="entry name" value="FORMATE-DEPENDENT PHOSPHORIBOSYLGLYCINAMIDE FORMYLTRANSFERASE"/>
    <property type="match status" value="1"/>
</dbReference>
<dbReference type="GO" id="GO:0043815">
    <property type="term" value="F:phosphoribosylglycinamide formyltransferase 2 activity"/>
    <property type="evidence" value="ECO:0007669"/>
    <property type="project" value="UniProtKB-UniRule"/>
</dbReference>
<evidence type="ECO:0000256" key="4">
    <source>
        <dbReference type="ARBA" id="ARBA00022755"/>
    </source>
</evidence>
<comment type="function">
    <text evidence="7">Involved in the de novo purine biosynthesis. Catalyzes the transfer of formate to 5-phospho-ribosyl-glycinamide (GAR), producing 5-phospho-ribosyl-N-formylglycinamide (FGAR). Formate is provided by PurU via hydrolysis of 10-formyl-tetrahydrofolate.</text>
</comment>
<comment type="catalytic activity">
    <reaction evidence="7">
        <text>N(1)-(5-phospho-beta-D-ribosyl)glycinamide + formate + ATP = N(2)-formyl-N(1)-(5-phospho-beta-D-ribosyl)glycinamide + ADP + phosphate + H(+)</text>
        <dbReference type="Rhea" id="RHEA:24829"/>
        <dbReference type="ChEBI" id="CHEBI:15378"/>
        <dbReference type="ChEBI" id="CHEBI:15740"/>
        <dbReference type="ChEBI" id="CHEBI:30616"/>
        <dbReference type="ChEBI" id="CHEBI:43474"/>
        <dbReference type="ChEBI" id="CHEBI:143788"/>
        <dbReference type="ChEBI" id="CHEBI:147286"/>
        <dbReference type="ChEBI" id="CHEBI:456216"/>
        <dbReference type="EC" id="6.3.1.21"/>
    </reaction>
</comment>
<name>A0A2I1IM73_9ACTO</name>
<dbReference type="UniPathway" id="UPA00074">
    <property type="reaction ID" value="UER00127"/>
</dbReference>
<dbReference type="Pfam" id="PF21244">
    <property type="entry name" value="PurT_C"/>
    <property type="match status" value="1"/>
</dbReference>
<protein>
    <recommendedName>
        <fullName evidence="7">Formate-dependent phosphoribosylglycinamide formyltransferase</fullName>
        <ecNumber evidence="7">6.3.1.21</ecNumber>
    </recommendedName>
    <alternativeName>
        <fullName evidence="7">5'-phosphoribosylglycinamide transformylase 2</fullName>
    </alternativeName>
    <alternativeName>
        <fullName evidence="7">Formate-dependent GAR transformylase</fullName>
    </alternativeName>
    <alternativeName>
        <fullName evidence="7">GAR transformylase 2</fullName>
        <shortName evidence="7">GART 2</shortName>
    </alternativeName>
    <alternativeName>
        <fullName evidence="7">Non-folate glycinamide ribonucleotide transformylase</fullName>
    </alternativeName>
    <alternativeName>
        <fullName evidence="7">Phosphoribosylglycinamide formyltransferase 2</fullName>
    </alternativeName>
</protein>
<feature type="domain" description="ATP-grasp" evidence="8">
    <location>
        <begin position="126"/>
        <end position="329"/>
    </location>
</feature>
<keyword evidence="6 7" id="KW-0460">Magnesium</keyword>
<dbReference type="GO" id="GO:0006189">
    <property type="term" value="P:'de novo' IMP biosynthetic process"/>
    <property type="evidence" value="ECO:0007669"/>
    <property type="project" value="UniProtKB-UniRule"/>
</dbReference>
<dbReference type="GO" id="GO:0004644">
    <property type="term" value="F:phosphoribosylglycinamide formyltransferase activity"/>
    <property type="evidence" value="ECO:0007669"/>
    <property type="project" value="InterPro"/>
</dbReference>
<gene>
    <name evidence="7" type="primary">purT</name>
    <name evidence="9" type="ORF">CYJ19_05090</name>
</gene>
<dbReference type="RefSeq" id="WP_024331893.1">
    <property type="nucleotide sequence ID" value="NZ_JASOXK010000005.1"/>
</dbReference>
<dbReference type="InterPro" id="IPR016185">
    <property type="entry name" value="PreATP-grasp_dom_sf"/>
</dbReference>
<reference evidence="9 10" key="1">
    <citation type="submission" date="2017-12" db="EMBL/GenBank/DDBJ databases">
        <title>Phylogenetic diversity of female urinary microbiome.</title>
        <authorList>
            <person name="Thomas-White K."/>
            <person name="Wolfe A.J."/>
        </authorList>
    </citation>
    <scope>NUCLEOTIDE SEQUENCE [LARGE SCALE GENOMIC DNA]</scope>
    <source>
        <strain evidence="9 10">UMB0402</strain>
    </source>
</reference>
<dbReference type="Gene3D" id="3.30.470.20">
    <property type="entry name" value="ATP-grasp fold, B domain"/>
    <property type="match status" value="1"/>
</dbReference>
<dbReference type="GeneID" id="35866796"/>
<comment type="caution">
    <text evidence="9">The sequence shown here is derived from an EMBL/GenBank/DDBJ whole genome shotgun (WGS) entry which is preliminary data.</text>
</comment>
<dbReference type="PROSITE" id="PS50975">
    <property type="entry name" value="ATP_GRASP"/>
    <property type="match status" value="1"/>
</dbReference>
<dbReference type="EMBL" id="PKKO01000003">
    <property type="protein sequence ID" value="PKY72231.1"/>
    <property type="molecule type" value="Genomic_DNA"/>
</dbReference>
<dbReference type="SUPFAM" id="SSF52440">
    <property type="entry name" value="PreATP-grasp domain"/>
    <property type="match status" value="1"/>
</dbReference>
<dbReference type="GO" id="GO:0005829">
    <property type="term" value="C:cytosol"/>
    <property type="evidence" value="ECO:0007669"/>
    <property type="project" value="TreeGrafter"/>
</dbReference>
<accession>A0A2I1IM73</accession>
<dbReference type="SUPFAM" id="SSF56059">
    <property type="entry name" value="Glutathione synthetase ATP-binding domain-like"/>
    <property type="match status" value="1"/>
</dbReference>
<dbReference type="SUPFAM" id="SSF51246">
    <property type="entry name" value="Rudiment single hybrid motif"/>
    <property type="match status" value="1"/>
</dbReference>
<feature type="binding site" evidence="7">
    <location>
        <begin position="21"/>
        <end position="22"/>
    </location>
    <ligand>
        <name>N(1)-(5-phospho-beta-D-ribosyl)glycinamide</name>
        <dbReference type="ChEBI" id="CHEBI:143788"/>
    </ligand>
</feature>
<feature type="binding site" evidence="7">
    <location>
        <position position="162"/>
    </location>
    <ligand>
        <name>ATP</name>
        <dbReference type="ChEBI" id="CHEBI:30616"/>
    </ligand>
</feature>
<evidence type="ECO:0000256" key="6">
    <source>
        <dbReference type="ARBA" id="ARBA00022842"/>
    </source>
</evidence>
<feature type="binding site" evidence="7">
    <location>
        <position position="307"/>
    </location>
    <ligand>
        <name>N(1)-(5-phospho-beta-D-ribosyl)glycinamide</name>
        <dbReference type="ChEBI" id="CHEBI:143788"/>
    </ligand>
</feature>
<feature type="binding site" evidence="7">
    <location>
        <begin position="388"/>
        <end position="389"/>
    </location>
    <ligand>
        <name>N(1)-(5-phospho-beta-D-ribosyl)glycinamide</name>
        <dbReference type="ChEBI" id="CHEBI:143788"/>
    </ligand>
</feature>